<protein>
    <submittedName>
        <fullName evidence="2">Uncharacterized protein</fullName>
    </submittedName>
</protein>
<organism evidence="2 3">
    <name type="scientific">Ectorhizobium quercum</name>
    <dbReference type="NCBI Taxonomy" id="2965071"/>
    <lineage>
        <taxon>Bacteria</taxon>
        <taxon>Pseudomonadati</taxon>
        <taxon>Pseudomonadota</taxon>
        <taxon>Alphaproteobacteria</taxon>
        <taxon>Hyphomicrobiales</taxon>
        <taxon>Rhizobiaceae</taxon>
        <taxon>Ectorhizobium</taxon>
    </lineage>
</organism>
<proteinExistence type="predicted"/>
<evidence type="ECO:0000313" key="3">
    <source>
        <dbReference type="Proteomes" id="UP001208771"/>
    </source>
</evidence>
<reference evidence="2" key="1">
    <citation type="submission" date="2022-07" db="EMBL/GenBank/DDBJ databases">
        <title>Ectorhizobium quercum gen.nov., sp. nov.</title>
        <authorList>
            <person name="Ma T."/>
            <person name="Li Y."/>
        </authorList>
    </citation>
    <scope>NUCLEOTIDE SEQUENCE</scope>
    <source>
        <strain evidence="2">BDR2-2</strain>
    </source>
</reference>
<dbReference type="RefSeq" id="WP_306409980.1">
    <property type="nucleotide sequence ID" value="NZ_JANFPI010000001.1"/>
</dbReference>
<dbReference type="EMBL" id="JANFPI010000005">
    <property type="protein sequence ID" value="MCX8998729.1"/>
    <property type="molecule type" value="Genomic_DNA"/>
</dbReference>
<gene>
    <name evidence="1" type="ORF">NOF55_03855</name>
    <name evidence="2" type="ORF">NOF55_16570</name>
</gene>
<keyword evidence="3" id="KW-1185">Reference proteome</keyword>
<accession>A0AAE3N2Y8</accession>
<sequence length="108" mass="11845">MNILRTEIDSPRRAFALGVWENEGGALPSATMDHQYGRRVEGDRSWTIYHVFTGVPARIDGEAMTGLSRADATCGMLSLNLRSLARRKERVATRPAVVRAPTDAGCQS</sequence>
<evidence type="ECO:0000313" key="2">
    <source>
        <dbReference type="EMBL" id="MCX8998729.1"/>
    </source>
</evidence>
<dbReference type="AlphaFoldDB" id="A0AAE3N2Y8"/>
<comment type="caution">
    <text evidence="2">The sequence shown here is derived from an EMBL/GenBank/DDBJ whole genome shotgun (WGS) entry which is preliminary data.</text>
</comment>
<dbReference type="EMBL" id="JANFPI010000001">
    <property type="protein sequence ID" value="MCX8996232.1"/>
    <property type="molecule type" value="Genomic_DNA"/>
</dbReference>
<evidence type="ECO:0000313" key="1">
    <source>
        <dbReference type="EMBL" id="MCX8996232.1"/>
    </source>
</evidence>
<name>A0AAE3N2Y8_9HYPH</name>
<dbReference type="Proteomes" id="UP001208771">
    <property type="component" value="Unassembled WGS sequence"/>
</dbReference>